<name>D8QU15_SELML</name>
<feature type="non-terminal residue" evidence="7">
    <location>
        <position position="1"/>
    </location>
</feature>
<dbReference type="PROSITE" id="PS50011">
    <property type="entry name" value="PROTEIN_KINASE_DOM"/>
    <property type="match status" value="1"/>
</dbReference>
<dbReference type="eggNOG" id="ENOG502RYA2">
    <property type="taxonomic scope" value="Eukaryota"/>
</dbReference>
<evidence type="ECO:0000256" key="3">
    <source>
        <dbReference type="ARBA" id="ARBA00022729"/>
    </source>
</evidence>
<evidence type="ECO:0000313" key="8">
    <source>
        <dbReference type="Proteomes" id="UP000001514"/>
    </source>
</evidence>
<dbReference type="InParanoid" id="D8QU15"/>
<dbReference type="Gene3D" id="1.10.510.10">
    <property type="entry name" value="Transferase(Phosphotransferase) domain 1"/>
    <property type="match status" value="1"/>
</dbReference>
<dbReference type="GO" id="GO:0004672">
    <property type="term" value="F:protein kinase activity"/>
    <property type="evidence" value="ECO:0007669"/>
    <property type="project" value="InterPro"/>
</dbReference>
<dbReference type="SMART" id="SM00220">
    <property type="entry name" value="S_TKc"/>
    <property type="match status" value="1"/>
</dbReference>
<keyword evidence="5" id="KW-0472">Membrane</keyword>
<keyword evidence="3" id="KW-0732">Signal</keyword>
<evidence type="ECO:0000313" key="7">
    <source>
        <dbReference type="EMBL" id="EFJ35790.1"/>
    </source>
</evidence>
<dbReference type="HOGENOM" id="CLU_000288_21_4_1"/>
<dbReference type="PANTHER" id="PTHR47974:SF9">
    <property type="entry name" value="RECEPTOR-LIKE SERINE_THREONINE-PROTEIN KINASE"/>
    <property type="match status" value="1"/>
</dbReference>
<dbReference type="InterPro" id="IPR011009">
    <property type="entry name" value="Kinase-like_dom_sf"/>
</dbReference>
<dbReference type="SUPFAM" id="SSF56112">
    <property type="entry name" value="Protein kinase-like (PK-like)"/>
    <property type="match status" value="1"/>
</dbReference>
<evidence type="ECO:0000259" key="6">
    <source>
        <dbReference type="PROSITE" id="PS50011"/>
    </source>
</evidence>
<feature type="domain" description="Protein kinase" evidence="6">
    <location>
        <begin position="1"/>
        <end position="266"/>
    </location>
</feature>
<dbReference type="AlphaFoldDB" id="D8QU15"/>
<dbReference type="CDD" id="cd14066">
    <property type="entry name" value="STKc_IRAK"/>
    <property type="match status" value="1"/>
</dbReference>
<evidence type="ECO:0000256" key="2">
    <source>
        <dbReference type="ARBA" id="ARBA00022692"/>
    </source>
</evidence>
<protein>
    <recommendedName>
        <fullName evidence="6">Protein kinase domain-containing protein</fullName>
    </recommendedName>
</protein>
<reference evidence="7 8" key="1">
    <citation type="journal article" date="2011" name="Science">
        <title>The Selaginella genome identifies genetic changes associated with the evolution of vascular plants.</title>
        <authorList>
            <person name="Banks J.A."/>
            <person name="Nishiyama T."/>
            <person name="Hasebe M."/>
            <person name="Bowman J.L."/>
            <person name="Gribskov M."/>
            <person name="dePamphilis C."/>
            <person name="Albert V.A."/>
            <person name="Aono N."/>
            <person name="Aoyama T."/>
            <person name="Ambrose B.A."/>
            <person name="Ashton N.W."/>
            <person name="Axtell M.J."/>
            <person name="Barker E."/>
            <person name="Barker M.S."/>
            <person name="Bennetzen J.L."/>
            <person name="Bonawitz N.D."/>
            <person name="Chapple C."/>
            <person name="Cheng C."/>
            <person name="Correa L.G."/>
            <person name="Dacre M."/>
            <person name="DeBarry J."/>
            <person name="Dreyer I."/>
            <person name="Elias M."/>
            <person name="Engstrom E.M."/>
            <person name="Estelle M."/>
            <person name="Feng L."/>
            <person name="Finet C."/>
            <person name="Floyd S.K."/>
            <person name="Frommer W.B."/>
            <person name="Fujita T."/>
            <person name="Gramzow L."/>
            <person name="Gutensohn M."/>
            <person name="Harholt J."/>
            <person name="Hattori M."/>
            <person name="Heyl A."/>
            <person name="Hirai T."/>
            <person name="Hiwatashi Y."/>
            <person name="Ishikawa M."/>
            <person name="Iwata M."/>
            <person name="Karol K.G."/>
            <person name="Koehler B."/>
            <person name="Kolukisaoglu U."/>
            <person name="Kubo M."/>
            <person name="Kurata T."/>
            <person name="Lalonde S."/>
            <person name="Li K."/>
            <person name="Li Y."/>
            <person name="Litt A."/>
            <person name="Lyons E."/>
            <person name="Manning G."/>
            <person name="Maruyama T."/>
            <person name="Michael T.P."/>
            <person name="Mikami K."/>
            <person name="Miyazaki S."/>
            <person name="Morinaga S."/>
            <person name="Murata T."/>
            <person name="Mueller-Roeber B."/>
            <person name="Nelson D.R."/>
            <person name="Obara M."/>
            <person name="Oguri Y."/>
            <person name="Olmstead R.G."/>
            <person name="Onodera N."/>
            <person name="Petersen B.L."/>
            <person name="Pils B."/>
            <person name="Prigge M."/>
            <person name="Rensing S.A."/>
            <person name="Riano-Pachon D.M."/>
            <person name="Roberts A.W."/>
            <person name="Sato Y."/>
            <person name="Scheller H.V."/>
            <person name="Schulz B."/>
            <person name="Schulz C."/>
            <person name="Shakirov E.V."/>
            <person name="Shibagaki N."/>
            <person name="Shinohara N."/>
            <person name="Shippen D.E."/>
            <person name="Soerensen I."/>
            <person name="Sotooka R."/>
            <person name="Sugimoto N."/>
            <person name="Sugita M."/>
            <person name="Sumikawa N."/>
            <person name="Tanurdzic M."/>
            <person name="Theissen G."/>
            <person name="Ulvskov P."/>
            <person name="Wakazuki S."/>
            <person name="Weng J.K."/>
            <person name="Willats W.W."/>
            <person name="Wipf D."/>
            <person name="Wolf P.G."/>
            <person name="Yang L."/>
            <person name="Zimmer A.D."/>
            <person name="Zhu Q."/>
            <person name="Mitros T."/>
            <person name="Hellsten U."/>
            <person name="Loque D."/>
            <person name="Otillar R."/>
            <person name="Salamov A."/>
            <person name="Schmutz J."/>
            <person name="Shapiro H."/>
            <person name="Lindquist E."/>
            <person name="Lucas S."/>
            <person name="Rokhsar D."/>
            <person name="Grigoriev I.V."/>
        </authorList>
    </citation>
    <scope>NUCLEOTIDE SEQUENCE [LARGE SCALE GENOMIC DNA]</scope>
</reference>
<dbReference type="InterPro" id="IPR008271">
    <property type="entry name" value="Ser/Thr_kinase_AS"/>
</dbReference>
<evidence type="ECO:0000256" key="5">
    <source>
        <dbReference type="ARBA" id="ARBA00023136"/>
    </source>
</evidence>
<dbReference type="PROSITE" id="PS00108">
    <property type="entry name" value="PROTEIN_KINASE_ST"/>
    <property type="match status" value="1"/>
</dbReference>
<dbReference type="GO" id="GO:0005524">
    <property type="term" value="F:ATP binding"/>
    <property type="evidence" value="ECO:0007669"/>
    <property type="project" value="InterPro"/>
</dbReference>
<proteinExistence type="predicted"/>
<dbReference type="KEGG" id="smo:SELMODRAFT_79019"/>
<dbReference type="Gramene" id="EFJ35790">
    <property type="protein sequence ID" value="EFJ35790"/>
    <property type="gene ID" value="SELMODRAFT_79019"/>
</dbReference>
<dbReference type="Pfam" id="PF00069">
    <property type="entry name" value="Pkinase"/>
    <property type="match status" value="1"/>
</dbReference>
<dbReference type="FunFam" id="1.10.510.10:FF:000384">
    <property type="entry name" value="G-type lectin S-receptor-like serine/threonine-protein kinase"/>
    <property type="match status" value="1"/>
</dbReference>
<evidence type="ECO:0000256" key="1">
    <source>
        <dbReference type="ARBA" id="ARBA00004167"/>
    </source>
</evidence>
<accession>D8QU15</accession>
<evidence type="ECO:0000256" key="4">
    <source>
        <dbReference type="ARBA" id="ARBA00022989"/>
    </source>
</evidence>
<dbReference type="InterPro" id="IPR000719">
    <property type="entry name" value="Prot_kinase_dom"/>
</dbReference>
<organism evidence="8">
    <name type="scientific">Selaginella moellendorffii</name>
    <name type="common">Spikemoss</name>
    <dbReference type="NCBI Taxonomy" id="88036"/>
    <lineage>
        <taxon>Eukaryota</taxon>
        <taxon>Viridiplantae</taxon>
        <taxon>Streptophyta</taxon>
        <taxon>Embryophyta</taxon>
        <taxon>Tracheophyta</taxon>
        <taxon>Lycopodiopsida</taxon>
        <taxon>Selaginellales</taxon>
        <taxon>Selaginellaceae</taxon>
        <taxon>Selaginella</taxon>
    </lineage>
</organism>
<dbReference type="Gene3D" id="3.30.200.20">
    <property type="entry name" value="Phosphorylase Kinase, domain 1"/>
    <property type="match status" value="1"/>
</dbReference>
<keyword evidence="4" id="KW-1133">Transmembrane helix</keyword>
<gene>
    <name evidence="7" type="ORF">SELMODRAFT_79019</name>
</gene>
<dbReference type="GO" id="GO:0016020">
    <property type="term" value="C:membrane"/>
    <property type="evidence" value="ECO:0007669"/>
    <property type="project" value="UniProtKB-SubCell"/>
</dbReference>
<dbReference type="PIRSF" id="PIRSF000654">
    <property type="entry name" value="Integrin-linked_kinase"/>
    <property type="match status" value="1"/>
</dbReference>
<dbReference type="OMA" id="PPLIFRF"/>
<keyword evidence="2" id="KW-0812">Transmembrane</keyword>
<dbReference type="EMBL" id="GL377567">
    <property type="protein sequence ID" value="EFJ35790.1"/>
    <property type="molecule type" value="Genomic_DNA"/>
</dbReference>
<keyword evidence="8" id="KW-1185">Reference proteome</keyword>
<dbReference type="PANTHER" id="PTHR47974">
    <property type="entry name" value="OS07G0415500 PROTEIN"/>
    <property type="match status" value="1"/>
</dbReference>
<comment type="subcellular location">
    <subcellularLocation>
        <location evidence="1">Membrane</location>
        <topology evidence="1">Single-pass membrane protein</topology>
    </subcellularLocation>
</comment>
<sequence length="295" mass="32892">EGVLRDGKKLAVKKLHSNKGQKQFIAEVASLGTISHVNIVRLCGFCAELSHRLLVYEFMPNGSLDKWIFRNQEAPLDWDRRYSIALGTARGLAYLHEESREPIIHLDIKPQNILLDENFEAKVGDFGMAKLLMSRDVTQVITGVRGTPGYLAPEWLLSNTATKKCDVYSYGMVLLELIGGRKNLDPAKIDSELSFFFPAWAVNEVKQGRLLSVVDPKIRDGVDNQGAERMVKVAFWCIQENPADRPTMDAVIQMLEGRQEIAEPPLIFRFAVEAPGIISIKASSNSIALGYCKSS</sequence>
<dbReference type="Proteomes" id="UP000001514">
    <property type="component" value="Unassembled WGS sequence"/>
</dbReference>